<keyword evidence="8" id="KW-1133">Transmembrane helix</keyword>
<dbReference type="InterPro" id="IPR003594">
    <property type="entry name" value="HATPase_dom"/>
</dbReference>
<evidence type="ECO:0000256" key="3">
    <source>
        <dbReference type="ARBA" id="ARBA00022553"/>
    </source>
</evidence>
<dbReference type="InterPro" id="IPR031621">
    <property type="entry name" value="HisKA_7TM"/>
</dbReference>
<dbReference type="SMART" id="SM00091">
    <property type="entry name" value="PAS"/>
    <property type="match status" value="1"/>
</dbReference>
<dbReference type="CDD" id="cd00082">
    <property type="entry name" value="HisKA"/>
    <property type="match status" value="1"/>
</dbReference>
<name>A0A8J8KFE7_9EURY</name>
<evidence type="ECO:0000256" key="6">
    <source>
        <dbReference type="ARBA" id="ARBA00023012"/>
    </source>
</evidence>
<dbReference type="NCBIfam" id="TIGR00229">
    <property type="entry name" value="sensory_box"/>
    <property type="match status" value="1"/>
</dbReference>
<dbReference type="CDD" id="cd00130">
    <property type="entry name" value="PAS"/>
    <property type="match status" value="1"/>
</dbReference>
<accession>A0A8J8KFE7</accession>
<dbReference type="SMART" id="SM00388">
    <property type="entry name" value="HisKA"/>
    <property type="match status" value="1"/>
</dbReference>
<reference evidence="10" key="1">
    <citation type="submission" date="2020-06" db="EMBL/GenBank/DDBJ databases">
        <title>Haloterrigena sp. nov., an extremely halophilic archaeon isolated from a saline sediment.</title>
        <authorList>
            <person name="Liu B.-B."/>
        </authorList>
    </citation>
    <scope>NUCLEOTIDE SEQUENCE</scope>
    <source>
        <strain evidence="10">SYSU A121-1</strain>
    </source>
</reference>
<organism evidence="10 11">
    <name type="scientific">Haloterrigena gelatinilytica</name>
    <dbReference type="NCBI Taxonomy" id="2741724"/>
    <lineage>
        <taxon>Archaea</taxon>
        <taxon>Methanobacteriati</taxon>
        <taxon>Methanobacteriota</taxon>
        <taxon>Stenosarchaea group</taxon>
        <taxon>Halobacteria</taxon>
        <taxon>Halobacteriales</taxon>
        <taxon>Natrialbaceae</taxon>
        <taxon>Haloterrigena</taxon>
    </lineage>
</organism>
<feature type="transmembrane region" description="Helical" evidence="8">
    <location>
        <begin position="210"/>
        <end position="230"/>
    </location>
</feature>
<evidence type="ECO:0000256" key="4">
    <source>
        <dbReference type="ARBA" id="ARBA00022679"/>
    </source>
</evidence>
<keyword evidence="6" id="KW-0902">Two-component regulatory system</keyword>
<keyword evidence="8" id="KW-0472">Membrane</keyword>
<dbReference type="EC" id="2.7.13.3" evidence="2"/>
<dbReference type="InterPro" id="IPR035965">
    <property type="entry name" value="PAS-like_dom_sf"/>
</dbReference>
<evidence type="ECO:0000256" key="2">
    <source>
        <dbReference type="ARBA" id="ARBA00012438"/>
    </source>
</evidence>
<dbReference type="Gene3D" id="1.10.287.130">
    <property type="match status" value="1"/>
</dbReference>
<dbReference type="Pfam" id="PF02518">
    <property type="entry name" value="HATPase_c"/>
    <property type="match status" value="1"/>
</dbReference>
<evidence type="ECO:0000256" key="1">
    <source>
        <dbReference type="ARBA" id="ARBA00000085"/>
    </source>
</evidence>
<sequence>MGWMINPYSIVLLLSLAVAVGTAVAAWRSRPAAGSVPLSALMASVAFWLGTHVLEVESTAFVWKARWADLQWVSAALIPTLVLVFALEYTGRDRWLTRRRLGLLAIEPLVMIGLLALNGRTRVLWGPPFEATVPLNVPWADPATVVTAEPNVGLFVHLAYATLCLAATAIVVLDVAVRSNSLHRWQGIALLVAVAVPWASAVVASSSLEIIGTTPIGLTITGLAITFGLYRYHLLELAPIARNEVVANLEDGVLVVDADRRIIDSNPVAQRLFERDRDALVGTPVDDVVPTVDVDAVIDAPSEDGDDHVAQFSLADGAERRTYELSVSPIDGRGGPLGWTIVVHDVTDRVRRERELERKNRKLDEFASVVSHDLRNPLTVSKGYLDLLEEEYDPEHVRTIARSHERMEELIDDVLTLARQGQAALEPEPVALETAARAAWETVDTGDAALTVADDRTIRADPAQFRQLLENLFRNAVEHGSTGSPSQAQEDAVEHGSTSPDSHARQDDGRRSASSEPSVADAPADSVEHGSTGSRPQADDSVEHGSTSSQRENRADDSVEHGSASLESRPRRQVERDGGAVTVTVGALEDGFYVADTGRGFAAEPDRLFEPGYTTGDGGTGLGLSIVADVVDHHGWSIAASDADGGGARFEITGVEFVEATDDE</sequence>
<evidence type="ECO:0000313" key="10">
    <source>
        <dbReference type="EMBL" id="NUB92263.1"/>
    </source>
</evidence>
<dbReference type="InterPro" id="IPR050736">
    <property type="entry name" value="Sensor_HK_Regulatory"/>
</dbReference>
<dbReference type="GO" id="GO:0000155">
    <property type="term" value="F:phosphorelay sensor kinase activity"/>
    <property type="evidence" value="ECO:0007669"/>
    <property type="project" value="InterPro"/>
</dbReference>
<gene>
    <name evidence="10" type="ORF">HT576_14695</name>
</gene>
<dbReference type="AlphaFoldDB" id="A0A8J8KFE7"/>
<dbReference type="SUPFAM" id="SSF55874">
    <property type="entry name" value="ATPase domain of HSP90 chaperone/DNA topoisomerase II/histidine kinase"/>
    <property type="match status" value="2"/>
</dbReference>
<dbReference type="SUPFAM" id="SSF55785">
    <property type="entry name" value="PYP-like sensor domain (PAS domain)"/>
    <property type="match status" value="1"/>
</dbReference>
<dbReference type="Gene3D" id="3.30.450.20">
    <property type="entry name" value="PAS domain"/>
    <property type="match status" value="1"/>
</dbReference>
<dbReference type="Pfam" id="PF00512">
    <property type="entry name" value="HisKA"/>
    <property type="match status" value="1"/>
</dbReference>
<dbReference type="InterPro" id="IPR036890">
    <property type="entry name" value="HATPase_C_sf"/>
</dbReference>
<feature type="compositionally biased region" description="Basic and acidic residues" evidence="7">
    <location>
        <begin position="568"/>
        <end position="578"/>
    </location>
</feature>
<dbReference type="Gene3D" id="3.30.565.10">
    <property type="entry name" value="Histidine kinase-like ATPase, C-terminal domain"/>
    <property type="match status" value="1"/>
</dbReference>
<dbReference type="InterPro" id="IPR003661">
    <property type="entry name" value="HisK_dim/P_dom"/>
</dbReference>
<feature type="region of interest" description="Disordered" evidence="7">
    <location>
        <begin position="478"/>
        <end position="578"/>
    </location>
</feature>
<keyword evidence="4" id="KW-0808">Transferase</keyword>
<dbReference type="PROSITE" id="PS50109">
    <property type="entry name" value="HIS_KIN"/>
    <property type="match status" value="1"/>
</dbReference>
<feature type="transmembrane region" description="Helical" evidence="8">
    <location>
        <begin position="70"/>
        <end position="89"/>
    </location>
</feature>
<keyword evidence="5" id="KW-0418">Kinase</keyword>
<evidence type="ECO:0000256" key="8">
    <source>
        <dbReference type="SAM" id="Phobius"/>
    </source>
</evidence>
<dbReference type="PANTHER" id="PTHR43711:SF1">
    <property type="entry name" value="HISTIDINE KINASE 1"/>
    <property type="match status" value="1"/>
</dbReference>
<dbReference type="InterPro" id="IPR013656">
    <property type="entry name" value="PAS_4"/>
</dbReference>
<evidence type="ECO:0000259" key="9">
    <source>
        <dbReference type="PROSITE" id="PS50109"/>
    </source>
</evidence>
<dbReference type="RefSeq" id="WP_174703002.1">
    <property type="nucleotide sequence ID" value="NZ_JABURA010000001.1"/>
</dbReference>
<evidence type="ECO:0000313" key="11">
    <source>
        <dbReference type="Proteomes" id="UP000728647"/>
    </source>
</evidence>
<dbReference type="InterPro" id="IPR036097">
    <property type="entry name" value="HisK_dim/P_sf"/>
</dbReference>
<evidence type="ECO:0000256" key="7">
    <source>
        <dbReference type="SAM" id="MobiDB-lite"/>
    </source>
</evidence>
<dbReference type="PRINTS" id="PR00344">
    <property type="entry name" value="BCTRLSENSOR"/>
</dbReference>
<keyword evidence="8" id="KW-0812">Transmembrane</keyword>
<dbReference type="InterPro" id="IPR005467">
    <property type="entry name" value="His_kinase_dom"/>
</dbReference>
<comment type="catalytic activity">
    <reaction evidence="1">
        <text>ATP + protein L-histidine = ADP + protein N-phospho-L-histidine.</text>
        <dbReference type="EC" id="2.7.13.3"/>
    </reaction>
</comment>
<feature type="compositionally biased region" description="Basic and acidic residues" evidence="7">
    <location>
        <begin position="551"/>
        <end position="560"/>
    </location>
</feature>
<feature type="transmembrane region" description="Helical" evidence="8">
    <location>
        <begin position="185"/>
        <end position="204"/>
    </location>
</feature>
<dbReference type="SMART" id="SM00387">
    <property type="entry name" value="HATPase_c"/>
    <property type="match status" value="1"/>
</dbReference>
<dbReference type="Proteomes" id="UP000728647">
    <property type="component" value="Unassembled WGS sequence"/>
</dbReference>
<dbReference type="SUPFAM" id="SSF47384">
    <property type="entry name" value="Homodimeric domain of signal transducing histidine kinase"/>
    <property type="match status" value="1"/>
</dbReference>
<dbReference type="PANTHER" id="PTHR43711">
    <property type="entry name" value="TWO-COMPONENT HISTIDINE KINASE"/>
    <property type="match status" value="1"/>
</dbReference>
<proteinExistence type="predicted"/>
<dbReference type="InterPro" id="IPR004358">
    <property type="entry name" value="Sig_transdc_His_kin-like_C"/>
</dbReference>
<feature type="transmembrane region" description="Helical" evidence="8">
    <location>
        <begin position="154"/>
        <end position="173"/>
    </location>
</feature>
<dbReference type="EMBL" id="JABURA010000001">
    <property type="protein sequence ID" value="NUB92263.1"/>
    <property type="molecule type" value="Genomic_DNA"/>
</dbReference>
<feature type="domain" description="Histidine kinase" evidence="9">
    <location>
        <begin position="369"/>
        <end position="653"/>
    </location>
</feature>
<dbReference type="Pfam" id="PF16927">
    <property type="entry name" value="HisKA_7TM"/>
    <property type="match status" value="1"/>
</dbReference>
<protein>
    <recommendedName>
        <fullName evidence="2">histidine kinase</fullName>
        <ecNumber evidence="2">2.7.13.3</ecNumber>
    </recommendedName>
</protein>
<dbReference type="Pfam" id="PF08448">
    <property type="entry name" value="PAS_4"/>
    <property type="match status" value="1"/>
</dbReference>
<evidence type="ECO:0000256" key="5">
    <source>
        <dbReference type="ARBA" id="ARBA00022777"/>
    </source>
</evidence>
<dbReference type="InterPro" id="IPR000014">
    <property type="entry name" value="PAS"/>
</dbReference>
<feature type="compositionally biased region" description="Basic and acidic residues" evidence="7">
    <location>
        <begin position="502"/>
        <end position="513"/>
    </location>
</feature>
<comment type="caution">
    <text evidence="10">The sequence shown here is derived from an EMBL/GenBank/DDBJ whole genome shotgun (WGS) entry which is preliminary data.</text>
</comment>
<dbReference type="OrthoDB" id="8127at2157"/>
<keyword evidence="3" id="KW-0597">Phosphoprotein</keyword>